<comment type="caution">
    <text evidence="5">The sequence shown here is derived from an EMBL/GenBank/DDBJ whole genome shotgun (WGS) entry which is preliminary data.</text>
</comment>
<dbReference type="PANTHER" id="PTHR10871">
    <property type="entry name" value="30S RIBOSOMAL PROTEIN S13/40S RIBOSOMAL PROTEIN S18"/>
    <property type="match status" value="1"/>
</dbReference>
<dbReference type="InterPro" id="IPR001892">
    <property type="entry name" value="Ribosomal_uS13"/>
</dbReference>
<evidence type="ECO:0000256" key="1">
    <source>
        <dbReference type="ARBA" id="ARBA00008080"/>
    </source>
</evidence>
<reference evidence="5 6" key="1">
    <citation type="journal article" date="2024" name="IMA Fungus">
        <title>IMA Genome - F19 : A genome assembly and annotation guide to empower mycologists, including annotated draft genome sequences of Ceratocystis pirilliformis, Diaporthe australafricana, Fusarium ophioides, Paecilomyces lecythidis, and Sporothrix stenoceras.</title>
        <authorList>
            <person name="Aylward J."/>
            <person name="Wilson A.M."/>
            <person name="Visagie C.M."/>
            <person name="Spraker J."/>
            <person name="Barnes I."/>
            <person name="Buitendag C."/>
            <person name="Ceriani C."/>
            <person name="Del Mar Angel L."/>
            <person name="du Plessis D."/>
            <person name="Fuchs T."/>
            <person name="Gasser K."/>
            <person name="Kramer D."/>
            <person name="Li W."/>
            <person name="Munsamy K."/>
            <person name="Piso A."/>
            <person name="Price J.L."/>
            <person name="Sonnekus B."/>
            <person name="Thomas C."/>
            <person name="van der Nest A."/>
            <person name="van Dijk A."/>
            <person name="van Heerden A."/>
            <person name="van Vuuren N."/>
            <person name="Yilmaz N."/>
            <person name="Duong T.A."/>
            <person name="van der Merwe N.A."/>
            <person name="Wingfield M.J."/>
            <person name="Wingfield B.D."/>
        </authorList>
    </citation>
    <scope>NUCLEOTIDE SEQUENCE [LARGE SCALE GENOMIC DNA]</scope>
    <source>
        <strain evidence="5 6">CMW 5346</strain>
    </source>
</reference>
<dbReference type="Gene3D" id="1.10.8.50">
    <property type="match status" value="1"/>
</dbReference>
<dbReference type="EMBL" id="JAWCUI010000002">
    <property type="protein sequence ID" value="KAL1903137.1"/>
    <property type="molecule type" value="Genomic_DNA"/>
</dbReference>
<evidence type="ECO:0000256" key="2">
    <source>
        <dbReference type="ARBA" id="ARBA00022980"/>
    </source>
</evidence>
<dbReference type="InterPro" id="IPR027437">
    <property type="entry name" value="Rbsml_uS13_C"/>
</dbReference>
<evidence type="ECO:0000256" key="4">
    <source>
        <dbReference type="RuleBase" id="RU003830"/>
    </source>
</evidence>
<proteinExistence type="inferred from homology"/>
<dbReference type="PROSITE" id="PS50159">
    <property type="entry name" value="RIBOSOMAL_S13_2"/>
    <property type="match status" value="1"/>
</dbReference>
<dbReference type="PIRSF" id="PIRSF002134">
    <property type="entry name" value="Ribosomal_S13"/>
    <property type="match status" value="1"/>
</dbReference>
<accession>A0ABR3ZSK3</accession>
<sequence>MVFILGVNFHEMKLVSKALERFYAIGPQSSARILAKFSIHPRAKIGSLPAKTITSLTAELSNMTIENDARRIIQDNIKRLRDMGTYRGKRHAMNLPVRGQKTRTQIMSARKLNRIERAG</sequence>
<dbReference type="Gene3D" id="4.10.910.10">
    <property type="entry name" value="30s ribosomal protein s13, domain 2"/>
    <property type="match status" value="1"/>
</dbReference>
<dbReference type="Proteomes" id="UP001583186">
    <property type="component" value="Unassembled WGS sequence"/>
</dbReference>
<gene>
    <name evidence="5" type="ORF">Sste5346_000421</name>
</gene>
<comment type="similarity">
    <text evidence="1 4">Belongs to the universal ribosomal protein uS13 family.</text>
</comment>
<name>A0ABR3ZSK3_9PEZI</name>
<protein>
    <recommendedName>
        <fullName evidence="7">Small subunit ribosomal protein S13</fullName>
    </recommendedName>
</protein>
<evidence type="ECO:0000313" key="5">
    <source>
        <dbReference type="EMBL" id="KAL1903137.1"/>
    </source>
</evidence>
<evidence type="ECO:0000256" key="3">
    <source>
        <dbReference type="ARBA" id="ARBA00023274"/>
    </source>
</evidence>
<keyword evidence="6" id="KW-1185">Reference proteome</keyword>
<organism evidence="5 6">
    <name type="scientific">Sporothrix stenoceras</name>
    <dbReference type="NCBI Taxonomy" id="5173"/>
    <lineage>
        <taxon>Eukaryota</taxon>
        <taxon>Fungi</taxon>
        <taxon>Dikarya</taxon>
        <taxon>Ascomycota</taxon>
        <taxon>Pezizomycotina</taxon>
        <taxon>Sordariomycetes</taxon>
        <taxon>Sordariomycetidae</taxon>
        <taxon>Ophiostomatales</taxon>
        <taxon>Ophiostomataceae</taxon>
        <taxon>Sporothrix</taxon>
    </lineage>
</organism>
<dbReference type="PROSITE" id="PS00646">
    <property type="entry name" value="RIBOSOMAL_S13_1"/>
    <property type="match status" value="1"/>
</dbReference>
<dbReference type="SUPFAM" id="SSF46946">
    <property type="entry name" value="S13-like H2TH domain"/>
    <property type="match status" value="1"/>
</dbReference>
<evidence type="ECO:0000313" key="6">
    <source>
        <dbReference type="Proteomes" id="UP001583186"/>
    </source>
</evidence>
<keyword evidence="2 4" id="KW-0689">Ribosomal protein</keyword>
<dbReference type="PANTHER" id="PTHR10871:SF1">
    <property type="entry name" value="SMALL RIBOSOMAL SUBUNIT PROTEIN US13M"/>
    <property type="match status" value="1"/>
</dbReference>
<dbReference type="InterPro" id="IPR010979">
    <property type="entry name" value="Ribosomal_uS13-like_H2TH"/>
</dbReference>
<dbReference type="Pfam" id="PF00416">
    <property type="entry name" value="Ribosomal_S13"/>
    <property type="match status" value="1"/>
</dbReference>
<evidence type="ECO:0008006" key="7">
    <source>
        <dbReference type="Google" id="ProtNLM"/>
    </source>
</evidence>
<dbReference type="InterPro" id="IPR018269">
    <property type="entry name" value="Ribosomal_uS13_CS"/>
</dbReference>
<keyword evidence="3 4" id="KW-0687">Ribonucleoprotein</keyword>